<name>A0A0P7BN44_9HYPO</name>
<keyword evidence="2" id="KW-0378">Hydrolase</keyword>
<sequence>MIGRTAGFLDQTREGWNTPLRFRPGESWQYGSGIDWAGQVLETVTGQSLGSYMSENIFKPLGMSDTTFRPAAQDFFSTPQDYIKFLQAVLAAGEGQGTLLRKQSVEEMFRPQLNEAQSTKMKTWLGGALPFQGQTPVNHGISGAINMGNIEGKRRKGTLTWAGISNPQWWIDREAGIAAVLFVNILPPDDEPVKRMYDDSWGNSEKFTLQTSSAPTVGEDSQARAGMIKQAEAVVSTE</sequence>
<dbReference type="PANTHER" id="PTHR43283:SF17">
    <property type="entry name" value="(LOVD), PUTATIVE (AFU_ORTHOLOGUE AFUA_5G00920)-RELATED"/>
    <property type="match status" value="1"/>
</dbReference>
<feature type="domain" description="Beta-lactamase-related" evidence="3">
    <location>
        <begin position="17"/>
        <end position="196"/>
    </location>
</feature>
<evidence type="ECO:0000259" key="3">
    <source>
        <dbReference type="Pfam" id="PF00144"/>
    </source>
</evidence>
<comment type="caution">
    <text evidence="4">The sequence shown here is derived from an EMBL/GenBank/DDBJ whole genome shotgun (WGS) entry which is preliminary data.</text>
</comment>
<dbReference type="InterPro" id="IPR050789">
    <property type="entry name" value="Diverse_Enzym_Activities"/>
</dbReference>
<comment type="similarity">
    <text evidence="1">Belongs to the class-A beta-lactamase family.</text>
</comment>
<evidence type="ECO:0000256" key="1">
    <source>
        <dbReference type="ARBA" id="ARBA00009009"/>
    </source>
</evidence>
<protein>
    <recommendedName>
        <fullName evidence="3">Beta-lactamase-related domain-containing protein</fullName>
    </recommendedName>
</protein>
<dbReference type="PANTHER" id="PTHR43283">
    <property type="entry name" value="BETA-LACTAMASE-RELATED"/>
    <property type="match status" value="1"/>
</dbReference>
<proteinExistence type="inferred from homology"/>
<reference evidence="4 5" key="1">
    <citation type="submission" date="2015-09" db="EMBL/GenBank/DDBJ databases">
        <title>Draft genome of a European isolate of the apple canker pathogen Neonectria ditissima.</title>
        <authorList>
            <person name="Gomez-Cortecero A."/>
            <person name="Harrison R.J."/>
            <person name="Armitage A.D."/>
        </authorList>
    </citation>
    <scope>NUCLEOTIDE SEQUENCE [LARGE SCALE GENOMIC DNA]</scope>
    <source>
        <strain evidence="4 5">R09/05</strain>
    </source>
</reference>
<evidence type="ECO:0000313" key="5">
    <source>
        <dbReference type="Proteomes" id="UP000050424"/>
    </source>
</evidence>
<dbReference type="EMBL" id="LKCW01000042">
    <property type="protein sequence ID" value="KPM42809.1"/>
    <property type="molecule type" value="Genomic_DNA"/>
</dbReference>
<evidence type="ECO:0000313" key="4">
    <source>
        <dbReference type="EMBL" id="KPM42809.1"/>
    </source>
</evidence>
<dbReference type="InterPro" id="IPR012338">
    <property type="entry name" value="Beta-lactam/transpept-like"/>
</dbReference>
<dbReference type="Pfam" id="PF00144">
    <property type="entry name" value="Beta-lactamase"/>
    <property type="match status" value="1"/>
</dbReference>
<dbReference type="InterPro" id="IPR001466">
    <property type="entry name" value="Beta-lactam-related"/>
</dbReference>
<dbReference type="GO" id="GO:0016787">
    <property type="term" value="F:hydrolase activity"/>
    <property type="evidence" value="ECO:0007669"/>
    <property type="project" value="UniProtKB-KW"/>
</dbReference>
<organism evidence="4 5">
    <name type="scientific">Neonectria ditissima</name>
    <dbReference type="NCBI Taxonomy" id="78410"/>
    <lineage>
        <taxon>Eukaryota</taxon>
        <taxon>Fungi</taxon>
        <taxon>Dikarya</taxon>
        <taxon>Ascomycota</taxon>
        <taxon>Pezizomycotina</taxon>
        <taxon>Sordariomycetes</taxon>
        <taxon>Hypocreomycetidae</taxon>
        <taxon>Hypocreales</taxon>
        <taxon>Nectriaceae</taxon>
        <taxon>Neonectria</taxon>
    </lineage>
</organism>
<dbReference type="SUPFAM" id="SSF56601">
    <property type="entry name" value="beta-lactamase/transpeptidase-like"/>
    <property type="match status" value="1"/>
</dbReference>
<gene>
    <name evidence="4" type="ORF">AK830_g3715</name>
</gene>
<dbReference type="OrthoDB" id="428260at2759"/>
<evidence type="ECO:0000256" key="2">
    <source>
        <dbReference type="ARBA" id="ARBA00022801"/>
    </source>
</evidence>
<dbReference type="STRING" id="78410.A0A0P7BN44"/>
<dbReference type="Proteomes" id="UP000050424">
    <property type="component" value="Unassembled WGS sequence"/>
</dbReference>
<dbReference type="Gene3D" id="3.40.710.10">
    <property type="entry name" value="DD-peptidase/beta-lactamase superfamily"/>
    <property type="match status" value="1"/>
</dbReference>
<keyword evidence="5" id="KW-1185">Reference proteome</keyword>
<dbReference type="AlphaFoldDB" id="A0A0P7BN44"/>
<accession>A0A0P7BN44</accession>